<evidence type="ECO:0000313" key="4">
    <source>
        <dbReference type="EMBL" id="CAL4083142.1"/>
    </source>
</evidence>
<accession>A0AAV2QHF9</accession>
<dbReference type="InterPro" id="IPR032017">
    <property type="entry name" value="FAM76"/>
</dbReference>
<dbReference type="AlphaFoldDB" id="A0AAV2QHF9"/>
<dbReference type="Proteomes" id="UP001497623">
    <property type="component" value="Unassembled WGS sequence"/>
</dbReference>
<evidence type="ECO:0000256" key="3">
    <source>
        <dbReference type="SAM" id="MobiDB-lite"/>
    </source>
</evidence>
<feature type="region of interest" description="Disordered" evidence="3">
    <location>
        <begin position="121"/>
        <end position="144"/>
    </location>
</feature>
<sequence length="193" mass="20724">MSVGGIVACVRCRTPFHIQQERNGTSGTTTAGSNQCRKCTANTHKYGPPSACEHCGLQAAYTGTKCRRCFAAIVKWGPPVPCCRCARVCAFQRPDLSTGQTAASPLCFVCSLAKHRQTLITGKPFGNKPRPSATDSPVTSPLDNHINLQIKPVNGRIMDNYGSPHKQNDQVNNSSPENGDTVASDDSDVPMDF</sequence>
<dbReference type="Pfam" id="PF16046">
    <property type="entry name" value="FAM76"/>
    <property type="match status" value="1"/>
</dbReference>
<feature type="non-terminal residue" evidence="4">
    <location>
        <position position="193"/>
    </location>
</feature>
<feature type="compositionally biased region" description="Polar residues" evidence="3">
    <location>
        <begin position="169"/>
        <end position="178"/>
    </location>
</feature>
<keyword evidence="2" id="KW-0175">Coiled coil</keyword>
<dbReference type="PANTHER" id="PTHR46176:SF1">
    <property type="entry name" value="LD21662P"/>
    <property type="match status" value="1"/>
</dbReference>
<feature type="region of interest" description="Disordered" evidence="3">
    <location>
        <begin position="156"/>
        <end position="193"/>
    </location>
</feature>
<organism evidence="4 5">
    <name type="scientific">Meganyctiphanes norvegica</name>
    <name type="common">Northern krill</name>
    <name type="synonym">Thysanopoda norvegica</name>
    <dbReference type="NCBI Taxonomy" id="48144"/>
    <lineage>
        <taxon>Eukaryota</taxon>
        <taxon>Metazoa</taxon>
        <taxon>Ecdysozoa</taxon>
        <taxon>Arthropoda</taxon>
        <taxon>Crustacea</taxon>
        <taxon>Multicrustacea</taxon>
        <taxon>Malacostraca</taxon>
        <taxon>Eumalacostraca</taxon>
        <taxon>Eucarida</taxon>
        <taxon>Euphausiacea</taxon>
        <taxon>Euphausiidae</taxon>
        <taxon>Meganyctiphanes</taxon>
    </lineage>
</organism>
<name>A0AAV2QHF9_MEGNR</name>
<comment type="similarity">
    <text evidence="1">Belongs to the FAM76 family.</text>
</comment>
<keyword evidence="5" id="KW-1185">Reference proteome</keyword>
<reference evidence="4 5" key="1">
    <citation type="submission" date="2024-05" db="EMBL/GenBank/DDBJ databases">
        <authorList>
            <person name="Wallberg A."/>
        </authorList>
    </citation>
    <scope>NUCLEOTIDE SEQUENCE [LARGE SCALE GENOMIC DNA]</scope>
</reference>
<feature type="compositionally biased region" description="Polar residues" evidence="3">
    <location>
        <begin position="133"/>
        <end position="142"/>
    </location>
</feature>
<proteinExistence type="inferred from homology"/>
<dbReference type="PANTHER" id="PTHR46176">
    <property type="entry name" value="LD21662P"/>
    <property type="match status" value="1"/>
</dbReference>
<evidence type="ECO:0000256" key="2">
    <source>
        <dbReference type="ARBA" id="ARBA00023054"/>
    </source>
</evidence>
<gene>
    <name evidence="4" type="ORF">MNOR_LOCUS12091</name>
</gene>
<comment type="caution">
    <text evidence="4">The sequence shown here is derived from an EMBL/GenBank/DDBJ whole genome shotgun (WGS) entry which is preliminary data.</text>
</comment>
<dbReference type="GO" id="GO:0016607">
    <property type="term" value="C:nuclear speck"/>
    <property type="evidence" value="ECO:0007669"/>
    <property type="project" value="TreeGrafter"/>
</dbReference>
<evidence type="ECO:0000313" key="5">
    <source>
        <dbReference type="Proteomes" id="UP001497623"/>
    </source>
</evidence>
<dbReference type="EMBL" id="CAXKWB010006520">
    <property type="protein sequence ID" value="CAL4083142.1"/>
    <property type="molecule type" value="Genomic_DNA"/>
</dbReference>
<protein>
    <submittedName>
        <fullName evidence="4">Uncharacterized protein</fullName>
    </submittedName>
</protein>
<feature type="compositionally biased region" description="Acidic residues" evidence="3">
    <location>
        <begin position="183"/>
        <end position="193"/>
    </location>
</feature>
<evidence type="ECO:0000256" key="1">
    <source>
        <dbReference type="ARBA" id="ARBA00009097"/>
    </source>
</evidence>